<evidence type="ECO:0000313" key="2">
    <source>
        <dbReference type="EMBL" id="RCS70177.1"/>
    </source>
</evidence>
<dbReference type="RefSeq" id="WP_086959714.1">
    <property type="nucleotide sequence ID" value="NZ_FUKS01000013.1"/>
</dbReference>
<organism evidence="2 3">
    <name type="scientific">Vibrio casei</name>
    <dbReference type="NCBI Taxonomy" id="673372"/>
    <lineage>
        <taxon>Bacteria</taxon>
        <taxon>Pseudomonadati</taxon>
        <taxon>Pseudomonadota</taxon>
        <taxon>Gammaproteobacteria</taxon>
        <taxon>Vibrionales</taxon>
        <taxon>Vibrionaceae</taxon>
        <taxon>Vibrio</taxon>
    </lineage>
</organism>
<gene>
    <name evidence="2" type="ORF">CIK83_11985</name>
</gene>
<dbReference type="GeneID" id="303189640"/>
<accession>A0A368LHI1</accession>
<evidence type="ECO:0000256" key="1">
    <source>
        <dbReference type="SAM" id="MobiDB-lite"/>
    </source>
</evidence>
<dbReference type="AlphaFoldDB" id="A0A368LHI1"/>
<proteinExistence type="predicted"/>
<comment type="caution">
    <text evidence="2">The sequence shown here is derived from an EMBL/GenBank/DDBJ whole genome shotgun (WGS) entry which is preliminary data.</text>
</comment>
<sequence length="200" mass="22534">MILTDIGEIGVHVNGVTYKLRPSLYAMSQLGTPTQIVETYALVMADVDDNKVKWLQFQDALFIVGVCCEQDIDDVFGYFNKSGKFARKLVPEKDIIQLARCLLKHGITGAQKPLPKKADEEPEYLTEFKASESVAIAMAHIGLSEEDAWNVTMTSLVSAMRAKFPPQKDESRGSRAPTKEQHESTMDWFDKIKARREKLH</sequence>
<name>A0A368LHI1_9VIBR</name>
<dbReference type="EMBL" id="QPGL01000002">
    <property type="protein sequence ID" value="RCS70177.1"/>
    <property type="molecule type" value="Genomic_DNA"/>
</dbReference>
<dbReference type="Proteomes" id="UP000252479">
    <property type="component" value="Unassembled WGS sequence"/>
</dbReference>
<feature type="compositionally biased region" description="Basic and acidic residues" evidence="1">
    <location>
        <begin position="166"/>
        <end position="192"/>
    </location>
</feature>
<dbReference type="InterPro" id="IPR046213">
    <property type="entry name" value="DUF6246"/>
</dbReference>
<protein>
    <submittedName>
        <fullName evidence="2">Glycoprotein</fullName>
    </submittedName>
</protein>
<evidence type="ECO:0000313" key="3">
    <source>
        <dbReference type="Proteomes" id="UP000252479"/>
    </source>
</evidence>
<dbReference type="Pfam" id="PF19759">
    <property type="entry name" value="DUF6246"/>
    <property type="match status" value="1"/>
</dbReference>
<reference evidence="2 3" key="1">
    <citation type="journal article" date="2017" name="Elife">
        <title>Extensive horizontal gene transfer in cheese-associated bacteria.</title>
        <authorList>
            <person name="Bonham K.S."/>
            <person name="Wolfe B.E."/>
            <person name="Dutton R.J."/>
        </authorList>
    </citation>
    <scope>NUCLEOTIDE SEQUENCE [LARGE SCALE GENOMIC DNA]</scope>
    <source>
        <strain evidence="2 3">JB196</strain>
    </source>
</reference>
<feature type="region of interest" description="Disordered" evidence="1">
    <location>
        <begin position="162"/>
        <end position="200"/>
    </location>
</feature>
<keyword evidence="3" id="KW-1185">Reference proteome</keyword>